<keyword evidence="5" id="KW-0046">Antibiotic resistance</keyword>
<reference evidence="8 9" key="1">
    <citation type="submission" date="2023-07" db="EMBL/GenBank/DDBJ databases">
        <title>Sequencing the genomes of 1000 actinobacteria strains.</title>
        <authorList>
            <person name="Klenk H.-P."/>
        </authorList>
    </citation>
    <scope>NUCLEOTIDE SEQUENCE [LARGE SCALE GENOMIC DNA]</scope>
    <source>
        <strain evidence="8 9">DSM 44388</strain>
    </source>
</reference>
<dbReference type="InterPro" id="IPR013525">
    <property type="entry name" value="ABC2_TM"/>
</dbReference>
<dbReference type="InterPro" id="IPR047817">
    <property type="entry name" value="ABC2_TM_bact-type"/>
</dbReference>
<keyword evidence="9" id="KW-1185">Reference proteome</keyword>
<evidence type="ECO:0000256" key="5">
    <source>
        <dbReference type="ARBA" id="ARBA00023251"/>
    </source>
</evidence>
<accession>A0ABT9P2L1</accession>
<feature type="transmembrane region" description="Helical" evidence="6">
    <location>
        <begin position="79"/>
        <end position="101"/>
    </location>
</feature>
<evidence type="ECO:0000259" key="7">
    <source>
        <dbReference type="PROSITE" id="PS51012"/>
    </source>
</evidence>
<dbReference type="PANTHER" id="PTHR43229">
    <property type="entry name" value="NODULATION PROTEIN J"/>
    <property type="match status" value="1"/>
</dbReference>
<gene>
    <name evidence="8" type="ORF">J2S57_002550</name>
</gene>
<evidence type="ECO:0000256" key="6">
    <source>
        <dbReference type="RuleBase" id="RU361157"/>
    </source>
</evidence>
<comment type="caution">
    <text evidence="8">The sequence shown here is derived from an EMBL/GenBank/DDBJ whole genome shotgun (WGS) entry which is preliminary data.</text>
</comment>
<keyword evidence="4 6" id="KW-0472">Membrane</keyword>
<keyword evidence="2 6" id="KW-0812">Transmembrane</keyword>
<dbReference type="Pfam" id="PF01061">
    <property type="entry name" value="ABC2_membrane"/>
    <property type="match status" value="1"/>
</dbReference>
<name>A0ABT9P2L1_9ACTN</name>
<keyword evidence="6" id="KW-0813">Transport</keyword>
<feature type="transmembrane region" description="Helical" evidence="6">
    <location>
        <begin position="159"/>
        <end position="183"/>
    </location>
</feature>
<feature type="transmembrane region" description="Helical" evidence="6">
    <location>
        <begin position="36"/>
        <end position="59"/>
    </location>
</feature>
<feature type="transmembrane region" description="Helical" evidence="6">
    <location>
        <begin position="122"/>
        <end position="147"/>
    </location>
</feature>
<dbReference type="InterPro" id="IPR000412">
    <property type="entry name" value="ABC_2_transport"/>
</dbReference>
<protein>
    <recommendedName>
        <fullName evidence="6">Transport permease protein</fullName>
    </recommendedName>
</protein>
<comment type="similarity">
    <text evidence="6">Belongs to the ABC-2 integral membrane protein family.</text>
</comment>
<evidence type="ECO:0000313" key="9">
    <source>
        <dbReference type="Proteomes" id="UP001235712"/>
    </source>
</evidence>
<comment type="subcellular location">
    <subcellularLocation>
        <location evidence="6">Cell membrane</location>
        <topology evidence="6">Multi-pass membrane protein</topology>
    </subcellularLocation>
    <subcellularLocation>
        <location evidence="1">Membrane</location>
        <topology evidence="1">Multi-pass membrane protein</topology>
    </subcellularLocation>
</comment>
<organism evidence="8 9">
    <name type="scientific">Kineosporia succinea</name>
    <dbReference type="NCBI Taxonomy" id="84632"/>
    <lineage>
        <taxon>Bacteria</taxon>
        <taxon>Bacillati</taxon>
        <taxon>Actinomycetota</taxon>
        <taxon>Actinomycetes</taxon>
        <taxon>Kineosporiales</taxon>
        <taxon>Kineosporiaceae</taxon>
        <taxon>Kineosporia</taxon>
    </lineage>
</organism>
<evidence type="ECO:0000256" key="3">
    <source>
        <dbReference type="ARBA" id="ARBA00022989"/>
    </source>
</evidence>
<feature type="transmembrane region" description="Helical" evidence="6">
    <location>
        <begin position="246"/>
        <end position="265"/>
    </location>
</feature>
<dbReference type="PANTHER" id="PTHR43229:SF2">
    <property type="entry name" value="NODULATION PROTEIN J"/>
    <property type="match status" value="1"/>
</dbReference>
<feature type="domain" description="ABC transmembrane type-2" evidence="7">
    <location>
        <begin position="35"/>
        <end position="268"/>
    </location>
</feature>
<dbReference type="PROSITE" id="PS51012">
    <property type="entry name" value="ABC_TM2"/>
    <property type="match status" value="1"/>
</dbReference>
<evidence type="ECO:0000256" key="1">
    <source>
        <dbReference type="ARBA" id="ARBA00004141"/>
    </source>
</evidence>
<dbReference type="RefSeq" id="WP_307242000.1">
    <property type="nucleotide sequence ID" value="NZ_JAUSQZ010000001.1"/>
</dbReference>
<proteinExistence type="inferred from homology"/>
<keyword evidence="6" id="KW-1003">Cell membrane</keyword>
<dbReference type="PIRSF" id="PIRSF006648">
    <property type="entry name" value="DrrB"/>
    <property type="match status" value="1"/>
</dbReference>
<keyword evidence="3 6" id="KW-1133">Transmembrane helix</keyword>
<dbReference type="EMBL" id="JAUSQZ010000001">
    <property type="protein sequence ID" value="MDP9826801.1"/>
    <property type="molecule type" value="Genomic_DNA"/>
</dbReference>
<dbReference type="Proteomes" id="UP001235712">
    <property type="component" value="Unassembled WGS sequence"/>
</dbReference>
<dbReference type="InterPro" id="IPR051784">
    <property type="entry name" value="Nod_factor_ABC_transporter"/>
</dbReference>
<evidence type="ECO:0000313" key="8">
    <source>
        <dbReference type="EMBL" id="MDP9826801.1"/>
    </source>
</evidence>
<sequence>MSTTFPIAETDGPQPFSDSMAMFSRQTRRLRRYPELTVVVLAIPIIFLLLFVFVFGGTLGAGLNGGAGGGGDRGDYVNYVMPAILLMTISSIAAGTSTSVCQDMTTGIIARFRTMSISPGSVLTGHALAAVLQSLISLVIVVAVGVLVGFRPEVDLRGWLGAAALLAGMSLAIAWLSVACGLIARSVETASNFSLPLVVLPFLGSGFVPTDSMPSGLAWFAEYQPFTPVMDVLRGLLLGTPLETGAVGLAIGWCVGLTGLGHIWSRRVYARPRKI</sequence>
<feature type="transmembrane region" description="Helical" evidence="6">
    <location>
        <begin position="190"/>
        <end position="208"/>
    </location>
</feature>
<evidence type="ECO:0000256" key="2">
    <source>
        <dbReference type="ARBA" id="ARBA00022692"/>
    </source>
</evidence>
<evidence type="ECO:0000256" key="4">
    <source>
        <dbReference type="ARBA" id="ARBA00023136"/>
    </source>
</evidence>